<dbReference type="Gene3D" id="3.40.50.790">
    <property type="match status" value="1"/>
</dbReference>
<proteinExistence type="inferred from homology"/>
<name>A0AAD3DKF2_9CHLO</name>
<reference evidence="5 6" key="1">
    <citation type="journal article" date="2021" name="Sci. Rep.">
        <title>Genome sequencing of the multicellular alga Astrephomene provides insights into convergent evolution of germ-soma differentiation.</title>
        <authorList>
            <person name="Yamashita S."/>
            <person name="Yamamoto K."/>
            <person name="Matsuzaki R."/>
            <person name="Suzuki S."/>
            <person name="Yamaguchi H."/>
            <person name="Hirooka S."/>
            <person name="Minakuchi Y."/>
            <person name="Miyagishima S."/>
            <person name="Kawachi M."/>
            <person name="Toyoda A."/>
            <person name="Nozaki H."/>
        </authorList>
    </citation>
    <scope>NUCLEOTIDE SEQUENCE [LARGE SCALE GENOMIC DNA]</scope>
    <source>
        <strain evidence="5 6">NIES-4017</strain>
    </source>
</reference>
<comment type="caution">
    <text evidence="5">The sequence shown here is derived from an EMBL/GenBank/DDBJ whole genome shotgun (WGS) entry which is preliminary data.</text>
</comment>
<dbReference type="GO" id="GO:0005840">
    <property type="term" value="C:ribosome"/>
    <property type="evidence" value="ECO:0007669"/>
    <property type="project" value="UniProtKB-KW"/>
</dbReference>
<dbReference type="Pfam" id="PF00687">
    <property type="entry name" value="Ribosomal_L1"/>
    <property type="match status" value="1"/>
</dbReference>
<dbReference type="InterPro" id="IPR028364">
    <property type="entry name" value="Ribosomal_uL1/biogenesis"/>
</dbReference>
<dbReference type="InterPro" id="IPR023674">
    <property type="entry name" value="Ribosomal_uL1-like"/>
</dbReference>
<dbReference type="EMBL" id="BMAR01000005">
    <property type="protein sequence ID" value="GFR43481.1"/>
    <property type="molecule type" value="Genomic_DNA"/>
</dbReference>
<evidence type="ECO:0000256" key="2">
    <source>
        <dbReference type="ARBA" id="ARBA00022980"/>
    </source>
</evidence>
<accession>A0AAD3DKF2</accession>
<dbReference type="PANTHER" id="PTHR36427">
    <property type="entry name" value="54S RIBOSOMAL PROTEIN L1, MITOCHONDRIAL"/>
    <property type="match status" value="1"/>
</dbReference>
<dbReference type="Proteomes" id="UP001054857">
    <property type="component" value="Unassembled WGS sequence"/>
</dbReference>
<evidence type="ECO:0000256" key="1">
    <source>
        <dbReference type="ARBA" id="ARBA00010531"/>
    </source>
</evidence>
<evidence type="ECO:0000313" key="5">
    <source>
        <dbReference type="EMBL" id="GFR43481.1"/>
    </source>
</evidence>
<keyword evidence="3" id="KW-0687">Ribonucleoprotein</keyword>
<keyword evidence="6" id="KW-1185">Reference proteome</keyword>
<evidence type="ECO:0000256" key="3">
    <source>
        <dbReference type="ARBA" id="ARBA00023274"/>
    </source>
</evidence>
<evidence type="ECO:0000313" key="6">
    <source>
        <dbReference type="Proteomes" id="UP001054857"/>
    </source>
</evidence>
<dbReference type="FunFam" id="3.40.50.790:FF:000001">
    <property type="entry name" value="50S ribosomal protein L1"/>
    <property type="match status" value="1"/>
</dbReference>
<dbReference type="PANTHER" id="PTHR36427:SF3">
    <property type="entry name" value="LARGE RIBOSOMAL SUBUNIT PROTEIN UL1M"/>
    <property type="match status" value="1"/>
</dbReference>
<dbReference type="GO" id="GO:1990904">
    <property type="term" value="C:ribonucleoprotein complex"/>
    <property type="evidence" value="ECO:0007669"/>
    <property type="project" value="UniProtKB-KW"/>
</dbReference>
<organism evidence="5 6">
    <name type="scientific">Astrephomene gubernaculifera</name>
    <dbReference type="NCBI Taxonomy" id="47775"/>
    <lineage>
        <taxon>Eukaryota</taxon>
        <taxon>Viridiplantae</taxon>
        <taxon>Chlorophyta</taxon>
        <taxon>core chlorophytes</taxon>
        <taxon>Chlorophyceae</taxon>
        <taxon>CS clade</taxon>
        <taxon>Chlamydomonadales</taxon>
        <taxon>Astrephomenaceae</taxon>
        <taxon>Astrephomene</taxon>
    </lineage>
</organism>
<gene>
    <name evidence="5" type="ORF">Agub_g4567</name>
</gene>
<dbReference type="AlphaFoldDB" id="A0AAD3DKF2"/>
<evidence type="ECO:0000256" key="4">
    <source>
        <dbReference type="ARBA" id="ARBA00082680"/>
    </source>
</evidence>
<dbReference type="CDD" id="cd00403">
    <property type="entry name" value="Ribosomal_L1"/>
    <property type="match status" value="1"/>
</dbReference>
<dbReference type="SUPFAM" id="SSF56808">
    <property type="entry name" value="Ribosomal protein L1"/>
    <property type="match status" value="1"/>
</dbReference>
<dbReference type="InterPro" id="IPR016095">
    <property type="entry name" value="Ribosomal_uL1_3-a/b-sand"/>
</dbReference>
<protein>
    <recommendedName>
        <fullName evidence="4">CL1</fullName>
    </recommendedName>
</protein>
<keyword evidence="2" id="KW-0689">Ribosomal protein</keyword>
<dbReference type="Gene3D" id="3.30.190.20">
    <property type="match status" value="1"/>
</dbReference>
<comment type="similarity">
    <text evidence="1">Belongs to the universal ribosomal protein uL1 family.</text>
</comment>
<sequence length="451" mass="45711">MASMLARRACCNSTSLLLEQLPGASETLLAQVSRWERCFSGACASTSSGTAAWPATQLFAGIRWHSQSASAGAPSAAASPALSAASQAVSIAQLPHRGLSTSALTASAAAASPAVVAATAEAAAGASTSSSSNSSLQAPWPFIDPAKPQVLPVAVPRTRRTPQPLNVALQQLLGPLRPGQRASHALEVFVRFSLDPRRSDHLVRGSVVLPYGTGKKVRLVVFAKGADADIARQEGVDLIGDEELISAIVSSEGAAITFDKLIATPDFMRPLARAGKVLGPKGLMPNPKMGTLTTDVAKAIRETRRGRLDYRLGRDATVRAALGRTNMPYEHLSAHVGGLVASLLENKPKALGGPVGAAVGAAGGAGAAVGGAVGGEGVATGGAAATAAAAGLEGYVRTFLLKTTKSAPVAVTFESLGEAVQAYRNLVGGAAAAAGGAAAEQQDQQQQPKKQ</sequence>